<proteinExistence type="predicted"/>
<evidence type="ECO:0000313" key="2">
    <source>
        <dbReference type="Proteomes" id="UP000078541"/>
    </source>
</evidence>
<evidence type="ECO:0000313" key="1">
    <source>
        <dbReference type="EMBL" id="KYN39598.1"/>
    </source>
</evidence>
<sequence>MILPTGPATGNRTCILEKKRQQGFSGETALVVPRCVRDFGVSTRRWKIGVIRRIFPGPPPVQGWRRRIMHVERRTHARCLRGQLFPVVVKGENSTLGKSRARTSRPDRFVTIVPVTIVTIGIRNVTRFNIDNAKEDSSTLVWNNIKMYVKLIQFKPWKPAIHLDNRYRLMRHEPMLDADGNETDVIGKDDDC</sequence>
<keyword evidence="2" id="KW-1185">Reference proteome</keyword>
<protein>
    <submittedName>
        <fullName evidence="1">Uncharacterized protein</fullName>
    </submittedName>
</protein>
<dbReference type="AlphaFoldDB" id="A0A195FGT1"/>
<name>A0A195FGT1_9HYME</name>
<organism evidence="1 2">
    <name type="scientific">Trachymyrmex septentrionalis</name>
    <dbReference type="NCBI Taxonomy" id="34720"/>
    <lineage>
        <taxon>Eukaryota</taxon>
        <taxon>Metazoa</taxon>
        <taxon>Ecdysozoa</taxon>
        <taxon>Arthropoda</taxon>
        <taxon>Hexapoda</taxon>
        <taxon>Insecta</taxon>
        <taxon>Pterygota</taxon>
        <taxon>Neoptera</taxon>
        <taxon>Endopterygota</taxon>
        <taxon>Hymenoptera</taxon>
        <taxon>Apocrita</taxon>
        <taxon>Aculeata</taxon>
        <taxon>Formicoidea</taxon>
        <taxon>Formicidae</taxon>
        <taxon>Myrmicinae</taxon>
        <taxon>Trachymyrmex</taxon>
    </lineage>
</organism>
<reference evidence="1 2" key="1">
    <citation type="submission" date="2016-03" db="EMBL/GenBank/DDBJ databases">
        <title>Trachymyrmex septentrionalis WGS genome.</title>
        <authorList>
            <person name="Nygaard S."/>
            <person name="Hu H."/>
            <person name="Boomsma J."/>
            <person name="Zhang G."/>
        </authorList>
    </citation>
    <scope>NUCLEOTIDE SEQUENCE [LARGE SCALE GENOMIC DNA]</scope>
    <source>
        <strain evidence="1">Tsep2-gDNA-1</strain>
        <tissue evidence="1">Whole body</tissue>
    </source>
</reference>
<gene>
    <name evidence="1" type="ORF">ALC56_06092</name>
</gene>
<accession>A0A195FGT1</accession>
<dbReference type="EMBL" id="KQ981606">
    <property type="protein sequence ID" value="KYN39598.1"/>
    <property type="molecule type" value="Genomic_DNA"/>
</dbReference>
<dbReference type="Proteomes" id="UP000078541">
    <property type="component" value="Unassembled WGS sequence"/>
</dbReference>